<dbReference type="InterPro" id="IPR031650">
    <property type="entry name" value="CCDC73"/>
</dbReference>
<feature type="coiled-coil region" evidence="1">
    <location>
        <begin position="55"/>
        <end position="125"/>
    </location>
</feature>
<dbReference type="Proteomes" id="UP000030746">
    <property type="component" value="Unassembled WGS sequence"/>
</dbReference>
<keyword evidence="3" id="KW-1185">Reference proteome</keyword>
<sequence length="197" mass="23807">MDDLNQGKKGISDNEVEDFLCEMKQPSLFDNTKFYRLRSRLVELVEEIKLKRVTERENEEKIRHLVHEKHELERKQESKQEEMLNLSDDHDHKLQEQKRHLDDQIHSLKEQVKKLQVHREVHDKEAKSLKDDIRSLQWTKYNLEKKLREQEHMLSAHHMSTDQHRNEMSTIEKKMAGMMAHYQHLADTLKRLELNGE</sequence>
<evidence type="ECO:0000313" key="3">
    <source>
        <dbReference type="Proteomes" id="UP000030746"/>
    </source>
</evidence>
<dbReference type="OMA" id="MDRDFKT"/>
<evidence type="ECO:0000313" key="2">
    <source>
        <dbReference type="EMBL" id="ESO85310.1"/>
    </source>
</evidence>
<dbReference type="Pfam" id="PF15818">
    <property type="entry name" value="CCDC73"/>
    <property type="match status" value="1"/>
</dbReference>
<dbReference type="EMBL" id="KB203275">
    <property type="protein sequence ID" value="ESO85310.1"/>
    <property type="molecule type" value="Genomic_DNA"/>
</dbReference>
<keyword evidence="1" id="KW-0175">Coiled coil</keyword>
<organism evidence="2 3">
    <name type="scientific">Lottia gigantea</name>
    <name type="common">Giant owl limpet</name>
    <dbReference type="NCBI Taxonomy" id="225164"/>
    <lineage>
        <taxon>Eukaryota</taxon>
        <taxon>Metazoa</taxon>
        <taxon>Spiralia</taxon>
        <taxon>Lophotrochozoa</taxon>
        <taxon>Mollusca</taxon>
        <taxon>Gastropoda</taxon>
        <taxon>Patellogastropoda</taxon>
        <taxon>Lottioidea</taxon>
        <taxon>Lottiidae</taxon>
        <taxon>Lottia</taxon>
    </lineage>
</organism>
<accession>V3ZRY4</accession>
<protein>
    <submittedName>
        <fullName evidence="2">Uncharacterized protein</fullName>
    </submittedName>
</protein>
<dbReference type="PANTHER" id="PTHR28660">
    <property type="entry name" value="COILED-COIL DOMAIN-CONTAINING PROTEIN 73"/>
    <property type="match status" value="1"/>
</dbReference>
<proteinExistence type="predicted"/>
<gene>
    <name evidence="2" type="ORF">LOTGIDRAFT_167887</name>
</gene>
<reference evidence="2 3" key="1">
    <citation type="journal article" date="2013" name="Nature">
        <title>Insights into bilaterian evolution from three spiralian genomes.</title>
        <authorList>
            <person name="Simakov O."/>
            <person name="Marletaz F."/>
            <person name="Cho S.J."/>
            <person name="Edsinger-Gonzales E."/>
            <person name="Havlak P."/>
            <person name="Hellsten U."/>
            <person name="Kuo D.H."/>
            <person name="Larsson T."/>
            <person name="Lv J."/>
            <person name="Arendt D."/>
            <person name="Savage R."/>
            <person name="Osoegawa K."/>
            <person name="de Jong P."/>
            <person name="Grimwood J."/>
            <person name="Chapman J.A."/>
            <person name="Shapiro H."/>
            <person name="Aerts A."/>
            <person name="Otillar R.P."/>
            <person name="Terry A.Y."/>
            <person name="Boore J.L."/>
            <person name="Grigoriev I.V."/>
            <person name="Lindberg D.R."/>
            <person name="Seaver E.C."/>
            <person name="Weisblat D.A."/>
            <person name="Putnam N.H."/>
            <person name="Rokhsar D.S."/>
        </authorList>
    </citation>
    <scope>NUCLEOTIDE SEQUENCE [LARGE SCALE GENOMIC DNA]</scope>
</reference>
<dbReference type="PANTHER" id="PTHR28660:SF1">
    <property type="entry name" value="COILED-COIL DOMAIN-CONTAINING PROTEIN 73"/>
    <property type="match status" value="1"/>
</dbReference>
<dbReference type="Gene3D" id="1.10.287.1490">
    <property type="match status" value="1"/>
</dbReference>
<dbReference type="RefSeq" id="XP_009064014.1">
    <property type="nucleotide sequence ID" value="XM_009065766.1"/>
</dbReference>
<dbReference type="KEGG" id="lgi:LOTGIDRAFT_167887"/>
<name>V3ZRY4_LOTGI</name>
<dbReference type="HOGENOM" id="CLU_1385614_0_0_1"/>
<dbReference type="STRING" id="225164.V3ZRY4"/>
<dbReference type="OrthoDB" id="6145717at2759"/>
<dbReference type="AlphaFoldDB" id="V3ZRY4"/>
<evidence type="ECO:0000256" key="1">
    <source>
        <dbReference type="SAM" id="Coils"/>
    </source>
</evidence>
<dbReference type="CTD" id="20240725"/>
<dbReference type="GeneID" id="20240725"/>